<feature type="region of interest" description="Disordered" evidence="1">
    <location>
        <begin position="1"/>
        <end position="21"/>
    </location>
</feature>
<dbReference type="SUPFAM" id="SSF56219">
    <property type="entry name" value="DNase I-like"/>
    <property type="match status" value="1"/>
</dbReference>
<dbReference type="InterPro" id="IPR005135">
    <property type="entry name" value="Endo/exonuclease/phosphatase"/>
</dbReference>
<evidence type="ECO:0000313" key="4">
    <source>
        <dbReference type="Proteomes" id="UP000481153"/>
    </source>
</evidence>
<evidence type="ECO:0000256" key="1">
    <source>
        <dbReference type="SAM" id="MobiDB-lite"/>
    </source>
</evidence>
<comment type="caution">
    <text evidence="3">The sequence shown here is derived from an EMBL/GenBank/DDBJ whole genome shotgun (WGS) entry which is preliminary data.</text>
</comment>
<organism evidence="3 4">
    <name type="scientific">Aphanomyces euteiches</name>
    <dbReference type="NCBI Taxonomy" id="100861"/>
    <lineage>
        <taxon>Eukaryota</taxon>
        <taxon>Sar</taxon>
        <taxon>Stramenopiles</taxon>
        <taxon>Oomycota</taxon>
        <taxon>Saprolegniomycetes</taxon>
        <taxon>Saprolegniales</taxon>
        <taxon>Verrucalvaceae</taxon>
        <taxon>Aphanomyces</taxon>
    </lineage>
</organism>
<dbReference type="EMBL" id="VJMJ01000137">
    <property type="protein sequence ID" value="KAF0732072.1"/>
    <property type="molecule type" value="Genomic_DNA"/>
</dbReference>
<name>A0A6G0WX08_9STRA</name>
<dbReference type="PANTHER" id="PTHR12121:SF36">
    <property type="entry name" value="ENDONUCLEASE_EXONUCLEASE_PHOSPHATASE DOMAIN-CONTAINING PROTEIN"/>
    <property type="match status" value="1"/>
</dbReference>
<evidence type="ECO:0000259" key="2">
    <source>
        <dbReference type="Pfam" id="PF03372"/>
    </source>
</evidence>
<protein>
    <recommendedName>
        <fullName evidence="2">Endonuclease/exonuclease/phosphatase domain-containing protein</fullName>
    </recommendedName>
</protein>
<dbReference type="Pfam" id="PF03372">
    <property type="entry name" value="Exo_endo_phos"/>
    <property type="match status" value="1"/>
</dbReference>
<dbReference type="Gene3D" id="3.60.10.10">
    <property type="entry name" value="Endonuclease/exonuclease/phosphatase"/>
    <property type="match status" value="1"/>
</dbReference>
<feature type="domain" description="Endonuclease/exonuclease/phosphatase" evidence="2">
    <location>
        <begin position="78"/>
        <end position="334"/>
    </location>
</feature>
<keyword evidence="4" id="KW-1185">Reference proteome</keyword>
<dbReference type="VEuPathDB" id="FungiDB:AeMF1_001050"/>
<accession>A0A6G0WX08</accession>
<dbReference type="AlphaFoldDB" id="A0A6G0WX08"/>
<gene>
    <name evidence="3" type="ORF">Ae201684_010725</name>
</gene>
<dbReference type="CDD" id="cd09083">
    <property type="entry name" value="EEP-1"/>
    <property type="match status" value="1"/>
</dbReference>
<dbReference type="PANTHER" id="PTHR12121">
    <property type="entry name" value="CARBON CATABOLITE REPRESSOR PROTEIN 4"/>
    <property type="match status" value="1"/>
</dbReference>
<dbReference type="GO" id="GO:0000175">
    <property type="term" value="F:3'-5'-RNA exonuclease activity"/>
    <property type="evidence" value="ECO:0007669"/>
    <property type="project" value="TreeGrafter"/>
</dbReference>
<dbReference type="InterPro" id="IPR050410">
    <property type="entry name" value="CCR4/nocturin_mRNA_transcr"/>
</dbReference>
<sequence length="356" mass="41049">MDPFQSRLQQRAMRNPYKPHNDHTPFRAKMVLGLMVFVGLVMYLNGSSSTRSSQPKLRKDMGSPVALVTKTPTPMSVMTFNLRFAGANDGWNGWDYRKDHLIELINRYKPTVMGTQEGLKDQLAEIHSKLLGNYERFGVEREPNGEFEQIFYDADKVTKLDGGNYWLSDNPEVPNQKAWDAPCVRMVTWCRFQIKATKQEFVFINTQFDHMSERSRIKSSELIWKRIQEEWSLDMPIFLVGDFNTYRYTSVYKYLTTEEGPNLAEAWKTADKTIGDVSYTYHGWAGVDNDGEKAPNVVRAANHIDWILYRPRNMKVLSTEVITESRGGRYPSDHYPIHAELLFPTTDVIPASSSSF</sequence>
<dbReference type="InterPro" id="IPR036691">
    <property type="entry name" value="Endo/exonu/phosph_ase_sf"/>
</dbReference>
<dbReference type="Proteomes" id="UP000481153">
    <property type="component" value="Unassembled WGS sequence"/>
</dbReference>
<proteinExistence type="predicted"/>
<reference evidence="3 4" key="1">
    <citation type="submission" date="2019-07" db="EMBL/GenBank/DDBJ databases">
        <title>Genomics analysis of Aphanomyces spp. identifies a new class of oomycete effector associated with host adaptation.</title>
        <authorList>
            <person name="Gaulin E."/>
        </authorList>
    </citation>
    <scope>NUCLEOTIDE SEQUENCE [LARGE SCALE GENOMIC DNA]</scope>
    <source>
        <strain evidence="3 4">ATCC 201684</strain>
    </source>
</reference>
<evidence type="ECO:0000313" key="3">
    <source>
        <dbReference type="EMBL" id="KAF0732072.1"/>
    </source>
</evidence>